<dbReference type="FunFam" id="1.20.1310.20:FF:000003">
    <property type="entry name" value="Erythrocyte membrane protein 1, PfEMP1"/>
    <property type="match status" value="1"/>
</dbReference>
<organism evidence="7 8">
    <name type="scientific">Plasmodium falciparum (isolate Camp / Malaysia)</name>
    <dbReference type="NCBI Taxonomy" id="5835"/>
    <lineage>
        <taxon>Eukaryota</taxon>
        <taxon>Sar</taxon>
        <taxon>Alveolata</taxon>
        <taxon>Apicomplexa</taxon>
        <taxon>Aconoidasida</taxon>
        <taxon>Haemosporida</taxon>
        <taxon>Plasmodiidae</taxon>
        <taxon>Plasmodium</taxon>
        <taxon>Plasmodium (Laverania)</taxon>
    </lineage>
</organism>
<dbReference type="GO" id="GO:0046789">
    <property type="term" value="F:host cell surface receptor binding"/>
    <property type="evidence" value="ECO:0007669"/>
    <property type="project" value="InterPro"/>
</dbReference>
<dbReference type="Pfam" id="PF05424">
    <property type="entry name" value="Duffy_binding"/>
    <property type="match status" value="2"/>
</dbReference>
<dbReference type="InterPro" id="IPR054595">
    <property type="entry name" value="DBL_C"/>
</dbReference>
<evidence type="ECO:0000313" key="8">
    <source>
        <dbReference type="Proteomes" id="UP000030694"/>
    </source>
</evidence>
<evidence type="ECO:0000259" key="3">
    <source>
        <dbReference type="Pfam" id="PF05424"/>
    </source>
</evidence>
<evidence type="ECO:0000259" key="6">
    <source>
        <dbReference type="Pfam" id="PF22672"/>
    </source>
</evidence>
<proteinExistence type="predicted"/>
<feature type="domain" description="Cysteine-rich interdomain region 1 gamma" evidence="5">
    <location>
        <begin position="508"/>
        <end position="558"/>
    </location>
</feature>
<sequence length="1248" mass="144791">MGSQTSKFSKTVVGNETHNSARNVLEKIALETKGDINRNANLYKDKLKGNLSKAKFYQRLLKETNYVWSVLNNPCDLNYVFNTNVQSANSVDRNPCLLRDKERFSNEGEAECNSSRITGNKGECGACAPYRRRHMCDYNLEYINEKNVLTTHDLLGNILVTAKYEGASIVEKHPNRGSSEVCTALARSFADIGDIIRGKDMYRGGGRGRKQLEENLQKIFGNIYNELTRTATSGNKGKTLQKHYKDNDKNFFKLREDWWTANRDQVWKALTCSADGSEEYFKKPSASDQSFSNEQCGHYENNILTNLDYVPQFLRWFNEWAEEFCRVREHKLKKIKEACRGGNNKKECSKEGYDCKKTNIKRNEIFVDLDCPRCEEECTSYNEWLKKKEGEFNKQNNKYEKEIENDQSNSHSTYDNELYNNLKGNYPSFKKFVETLKEGPYCTSSIIEGKIDFNKQYDTFSHSQYCKSCPIFNLKCANGKCNSLDDINCRNIPTMTNIRKQENENPINIHILVNDSEKKELSNDLEDDIKGCDLFKRIRRQHWKCKYKCNLDVCELQNFEYGIDDEKHMLIEVLIKRWLKYFLKDYNKIKEKLNHCINNEEKKISCIRGCYKKCDCVEKWITKKRGEWQNIKDRYLKRYIVKNEDISDDLKTFLKQGLFPEYIKNALDKDETLDKMKETSVCNVPNKPNGTPCKINDVITILLNRLKKKIETCKTQHDENKNNNSCKTLRPPLPRRRRRFLRQGLRSVRFRRPPPRQSLARSETGTDVPPAGHTDPNQEESEEEEEDEVAEETQATKAEEKKDTGPPQPEAPQPPAATTPRTQKNPCVNSRDQKVGKITSVKQVAGDIQRRTHERVTKVPGLTADASKGTYSRMGSPSDFNNNLCGITQKHSNAHNDSLNPCNGKNPKRFNIGTEWSYKNDKNKKTHPEAYMPPRREHICTSNLEYLIHNRKKPILEGDPNKIIHSLLGDVLLAAKSEAEKIKELYQQNNSKNGVIDQNDKETICRSVRYSFADIGDIIKGTDLWEANPGEKKTQNNLVQIFGKIKDELKGIDTSKYTNTDGKHLQLRKDWWEANRDQVWKAMQCGNDNPCSGTDVPLQDYIPQRLRWMTEWAEWYCKYQAQEYEVLVKQCRECKSGKCDKECEDCRKKCKEYEEKIKPWEVQWEKIKEKYDKLYKIVSTNSGSFAATTGYKDENDVVEFLKQLHKQNNGNNIYSTAAGYVHQEAHINDCQKQTQFCNKNSDGSDKNY</sequence>
<evidence type="ECO:0000313" key="7">
    <source>
        <dbReference type="EMBL" id="ETW61041.1"/>
    </source>
</evidence>
<feature type="domain" description="Duffy-binding-like" evidence="6">
    <location>
        <begin position="319"/>
        <end position="464"/>
    </location>
</feature>
<feature type="domain" description="Plasmodium falciparum erythrocyte membrane protein-1 N-terminal segment" evidence="4">
    <location>
        <begin position="20"/>
        <end position="55"/>
    </location>
</feature>
<dbReference type="Pfam" id="PF15447">
    <property type="entry name" value="NTS"/>
    <property type="match status" value="1"/>
</dbReference>
<dbReference type="Proteomes" id="UP000030694">
    <property type="component" value="Unassembled WGS sequence"/>
</dbReference>
<feature type="compositionally biased region" description="Pro residues" evidence="1">
    <location>
        <begin position="806"/>
        <end position="817"/>
    </location>
</feature>
<name>A0A024X8C2_PLAFC</name>
<dbReference type="AlphaFoldDB" id="A0A024X8C2"/>
<dbReference type="SUPFAM" id="SSF140924">
    <property type="entry name" value="Duffy binding domain-like"/>
    <property type="match status" value="3"/>
</dbReference>
<gene>
    <name evidence="7" type="ORF">PFMC_03083</name>
</gene>
<protein>
    <recommendedName>
        <fullName evidence="9">Erythrocyte membrane protein 1</fullName>
    </recommendedName>
</protein>
<evidence type="ECO:0000259" key="4">
    <source>
        <dbReference type="Pfam" id="PF15447"/>
    </source>
</evidence>
<dbReference type="InterPro" id="IPR008602">
    <property type="entry name" value="Duffy-antigen-binding"/>
</dbReference>
<feature type="domain" description="Duffy-antigen binding" evidence="3">
    <location>
        <begin position="125"/>
        <end position="315"/>
    </location>
</feature>
<dbReference type="InterPro" id="IPR042202">
    <property type="entry name" value="Duffy-ag-bd_sf"/>
</dbReference>
<accession>A0A024X8C2</accession>
<evidence type="ECO:0000259" key="5">
    <source>
        <dbReference type="Pfam" id="PF18562"/>
    </source>
</evidence>
<dbReference type="EMBL" id="KI927521">
    <property type="protein sequence ID" value="ETW61041.1"/>
    <property type="molecule type" value="Genomic_DNA"/>
</dbReference>
<feature type="non-terminal residue" evidence="7">
    <location>
        <position position="1248"/>
    </location>
</feature>
<dbReference type="OMA" id="IQRRTHE"/>
<evidence type="ECO:0008006" key="9">
    <source>
        <dbReference type="Google" id="ProtNLM"/>
    </source>
</evidence>
<dbReference type="InterPro" id="IPR004258">
    <property type="entry name" value="DBL"/>
</dbReference>
<dbReference type="Gene3D" id="1.20.58.1930">
    <property type="match status" value="1"/>
</dbReference>
<feature type="domain" description="Duffy-binding-like" evidence="2">
    <location>
        <begin position="574"/>
        <end position="720"/>
    </location>
</feature>
<evidence type="ECO:0000259" key="2">
    <source>
        <dbReference type="Pfam" id="PF03011"/>
    </source>
</evidence>
<dbReference type="GO" id="GO:0016020">
    <property type="term" value="C:membrane"/>
    <property type="evidence" value="ECO:0007669"/>
    <property type="project" value="InterPro"/>
</dbReference>
<feature type="domain" description="Duffy-antigen binding" evidence="3">
    <location>
        <begin position="930"/>
        <end position="1107"/>
    </location>
</feature>
<dbReference type="Pfam" id="PF22672">
    <property type="entry name" value="DBL_C"/>
    <property type="match status" value="1"/>
</dbReference>
<dbReference type="Pfam" id="PF18562">
    <property type="entry name" value="CIDR1_gamma"/>
    <property type="match status" value="1"/>
</dbReference>
<evidence type="ECO:0000256" key="1">
    <source>
        <dbReference type="SAM" id="MobiDB-lite"/>
    </source>
</evidence>
<dbReference type="InterPro" id="IPR029210">
    <property type="entry name" value="PfEMP1_NTS"/>
</dbReference>
<dbReference type="Gene3D" id="1.20.1310.20">
    <property type="entry name" value="Duffy-antigen binding domain"/>
    <property type="match status" value="2"/>
</dbReference>
<dbReference type="InterPro" id="IPR041480">
    <property type="entry name" value="CIDR1_gamma"/>
</dbReference>
<dbReference type="Gene3D" id="1.20.58.830">
    <property type="match status" value="2"/>
</dbReference>
<reference evidence="7 8" key="2">
    <citation type="submission" date="2013-02" db="EMBL/GenBank/DDBJ databases">
        <title>The Genome Sequence of Plasmodium falciparum CAMP/Malaysia.</title>
        <authorList>
            <consortium name="The Broad Institute Genome Sequencing Platform"/>
            <consortium name="The Broad Institute Genome Sequencing Center for Infectious Disease"/>
            <person name="Neafsey D."/>
            <person name="Cheeseman I."/>
            <person name="Volkman S."/>
            <person name="Adams J."/>
            <person name="Walker B."/>
            <person name="Young S.K."/>
            <person name="Zeng Q."/>
            <person name="Gargeya S."/>
            <person name="Fitzgerald M."/>
            <person name="Haas B."/>
            <person name="Abouelleil A."/>
            <person name="Alvarado L."/>
            <person name="Arachchi H.M."/>
            <person name="Berlin A.M."/>
            <person name="Chapman S.B."/>
            <person name="Dewar J."/>
            <person name="Goldberg J."/>
            <person name="Griggs A."/>
            <person name="Gujja S."/>
            <person name="Hansen M."/>
            <person name="Howarth C."/>
            <person name="Imamovic A."/>
            <person name="Larimer J."/>
            <person name="McCowan C."/>
            <person name="Murphy C."/>
            <person name="Neiman D."/>
            <person name="Pearson M."/>
            <person name="Priest M."/>
            <person name="Roberts A."/>
            <person name="Saif S."/>
            <person name="Shea T."/>
            <person name="Sisk P."/>
            <person name="Sykes S."/>
            <person name="Wortman J."/>
            <person name="Nusbaum C."/>
            <person name="Birren B."/>
        </authorList>
    </citation>
    <scope>NUCLEOTIDE SEQUENCE [LARGE SCALE GENOMIC DNA]</scope>
    <source>
        <strain evidence="7 8">CAMP/Malaysia</strain>
    </source>
</reference>
<dbReference type="Pfam" id="PF03011">
    <property type="entry name" value="PFEMP"/>
    <property type="match status" value="1"/>
</dbReference>
<feature type="region of interest" description="Disordered" evidence="1">
    <location>
        <begin position="715"/>
        <end position="850"/>
    </location>
</feature>
<feature type="compositionally biased region" description="Acidic residues" evidence="1">
    <location>
        <begin position="777"/>
        <end position="791"/>
    </location>
</feature>
<reference evidence="7 8" key="1">
    <citation type="submission" date="2013-02" db="EMBL/GenBank/DDBJ databases">
        <title>The Genome Annotation of Plasmodium falciparum CAMP/Malaysia.</title>
        <authorList>
            <consortium name="The Broad Institute Genome Sequencing Platform"/>
            <consortium name="The Broad Institute Genome Sequencing Center for Infectious Disease"/>
            <person name="Neafsey D."/>
            <person name="Hoffman S."/>
            <person name="Volkman S."/>
            <person name="Rosenthal P."/>
            <person name="Walker B."/>
            <person name="Young S.K."/>
            <person name="Zeng Q."/>
            <person name="Gargeya S."/>
            <person name="Fitzgerald M."/>
            <person name="Haas B."/>
            <person name="Abouelleil A."/>
            <person name="Allen A.W."/>
            <person name="Alvarado L."/>
            <person name="Arachchi H.M."/>
            <person name="Berlin A.M."/>
            <person name="Chapman S.B."/>
            <person name="Gainer-Dewar J."/>
            <person name="Goldberg J."/>
            <person name="Griggs A."/>
            <person name="Gujja S."/>
            <person name="Hansen M."/>
            <person name="Howarth C."/>
            <person name="Imamovic A."/>
            <person name="Ireland A."/>
            <person name="Larimer J."/>
            <person name="McCowan C."/>
            <person name="Murphy C."/>
            <person name="Pearson M."/>
            <person name="Poon T.W."/>
            <person name="Priest M."/>
            <person name="Roberts A."/>
            <person name="Saif S."/>
            <person name="Shea T."/>
            <person name="Sisk P."/>
            <person name="Sykes S."/>
            <person name="Wortman J."/>
            <person name="Nusbaum C."/>
            <person name="Birren B."/>
        </authorList>
    </citation>
    <scope>NUCLEOTIDE SEQUENCE [LARGE SCALE GENOMIC DNA]</scope>
    <source>
        <strain evidence="7 8">CAMP/Malaysia</strain>
    </source>
</reference>